<evidence type="ECO:0000313" key="3">
    <source>
        <dbReference type="EMBL" id="EWS78788.1"/>
    </source>
</evidence>
<feature type="compositionally biased region" description="Low complexity" evidence="1">
    <location>
        <begin position="86"/>
        <end position="98"/>
    </location>
</feature>
<dbReference type="InterPro" id="IPR013046">
    <property type="entry name" value="GpV/Gp45"/>
</dbReference>
<dbReference type="Proteomes" id="UP001430701">
    <property type="component" value="Unassembled WGS sequence"/>
</dbReference>
<evidence type="ECO:0000313" key="6">
    <source>
        <dbReference type="Proteomes" id="UP001430701"/>
    </source>
</evidence>
<feature type="domain" description="Phage spike trimer" evidence="2">
    <location>
        <begin position="37"/>
        <end position="83"/>
    </location>
</feature>
<dbReference type="NCBIfam" id="TIGR01644">
    <property type="entry name" value="phage_P2_V"/>
    <property type="match status" value="1"/>
</dbReference>
<dbReference type="Proteomes" id="UP000020406">
    <property type="component" value="Unassembled WGS sequence"/>
</dbReference>
<organism evidence="3 5">
    <name type="scientific">Xylella taiwanensis</name>
    <dbReference type="NCBI Taxonomy" id="1444770"/>
    <lineage>
        <taxon>Bacteria</taxon>
        <taxon>Pseudomonadati</taxon>
        <taxon>Pseudomonadota</taxon>
        <taxon>Gammaproteobacteria</taxon>
        <taxon>Lysobacterales</taxon>
        <taxon>Lysobacteraceae</taxon>
        <taxon>Xylella</taxon>
    </lineage>
</organism>
<keyword evidence="6" id="KW-1185">Reference proteome</keyword>
<dbReference type="EMBL" id="JDSQ01000005">
    <property type="protein sequence ID" value="EWS78788.1"/>
    <property type="molecule type" value="Genomic_DNA"/>
</dbReference>
<comment type="caution">
    <text evidence="3">The sequence shown here is derived from an EMBL/GenBank/DDBJ whole genome shotgun (WGS) entry which is preliminary data.</text>
</comment>
<evidence type="ECO:0000313" key="5">
    <source>
        <dbReference type="Proteomes" id="UP000020406"/>
    </source>
</evidence>
<dbReference type="InterPro" id="IPR040629">
    <property type="entry name" value="Phage_spike"/>
</dbReference>
<evidence type="ECO:0000256" key="1">
    <source>
        <dbReference type="SAM" id="MobiDB-lite"/>
    </source>
</evidence>
<dbReference type="eggNOG" id="COG4540">
    <property type="taxonomic scope" value="Bacteria"/>
</dbReference>
<dbReference type="PATRIC" id="fig|1444770.3.peg.1028"/>
<reference evidence="3 5" key="1">
    <citation type="journal article" date="2014" name="Genome Announc.">
        <title>Draft Genome Sequence of Xylella fastidiosa Pear Leaf Scorch Strain in Taiwan.</title>
        <authorList>
            <person name="Su C.C."/>
            <person name="Deng W.L."/>
            <person name="Jan F.J."/>
            <person name="Chang C.J."/>
            <person name="Huang H."/>
            <person name="Chen J."/>
        </authorList>
    </citation>
    <scope>NUCLEOTIDE SEQUENCE [LARGE SCALE GENOMIC DNA]</scope>
    <source>
        <strain evidence="3 5">PLS229</strain>
    </source>
</reference>
<gene>
    <name evidence="3" type="ORF">AF72_04245</name>
    <name evidence="4" type="ORF">LPH55_08635</name>
</gene>
<evidence type="ECO:0000313" key="4">
    <source>
        <dbReference type="EMBL" id="MCD8473520.1"/>
    </source>
</evidence>
<dbReference type="Gene3D" id="6.20.150.10">
    <property type="match status" value="1"/>
</dbReference>
<feature type="region of interest" description="Disordered" evidence="1">
    <location>
        <begin position="75"/>
        <end position="98"/>
    </location>
</feature>
<dbReference type="EMBL" id="JAJPPU010000002">
    <property type="protein sequence ID" value="MCD8473520.1"/>
    <property type="molecule type" value="Genomic_DNA"/>
</dbReference>
<evidence type="ECO:0000259" key="2">
    <source>
        <dbReference type="Pfam" id="PF18715"/>
    </source>
</evidence>
<dbReference type="STRING" id="1444770.AF72_04245"/>
<proteinExistence type="predicted"/>
<dbReference type="AlphaFoldDB" id="Z9JLB2"/>
<name>Z9JLB2_9GAMM</name>
<protein>
    <submittedName>
        <fullName evidence="4">Phage baseplate assembly protein V</fullName>
    </submittedName>
</protein>
<accession>Z9JLB2</accession>
<sequence>MWAGVVFGDGTNLTYDRHAHTLTVDTSASCGTVNLSCATATLKASNSVTLDTPKVQMTGDLSVAGTIHARGDITSAGIGLQSNRHTTQGPQAPTTPAQ</sequence>
<dbReference type="Pfam" id="PF18715">
    <property type="entry name" value="Phage_spike"/>
    <property type="match status" value="1"/>
</dbReference>
<reference evidence="4" key="2">
    <citation type="submission" date="2021-11" db="EMBL/GenBank/DDBJ databases">
        <title>Genome sequence of Xylella taiwanensis PLS432.</title>
        <authorList>
            <person name="Weng L.-W."/>
            <person name="Su C.-C."/>
            <person name="Tsai C.-W."/>
            <person name="Kuo C.-H."/>
        </authorList>
    </citation>
    <scope>NUCLEOTIDE SEQUENCE</scope>
    <source>
        <strain evidence="4">PLS432</strain>
    </source>
</reference>